<organism evidence="3 4">
    <name type="scientific">Carex littledalei</name>
    <dbReference type="NCBI Taxonomy" id="544730"/>
    <lineage>
        <taxon>Eukaryota</taxon>
        <taxon>Viridiplantae</taxon>
        <taxon>Streptophyta</taxon>
        <taxon>Embryophyta</taxon>
        <taxon>Tracheophyta</taxon>
        <taxon>Spermatophyta</taxon>
        <taxon>Magnoliopsida</taxon>
        <taxon>Liliopsida</taxon>
        <taxon>Poales</taxon>
        <taxon>Cyperaceae</taxon>
        <taxon>Cyperoideae</taxon>
        <taxon>Cariceae</taxon>
        <taxon>Carex</taxon>
        <taxon>Carex subgen. Euthyceras</taxon>
    </lineage>
</organism>
<keyword evidence="2" id="KW-0812">Transmembrane</keyword>
<keyword evidence="4" id="KW-1185">Reference proteome</keyword>
<protein>
    <submittedName>
        <fullName evidence="3">Uncharacterized protein</fullName>
    </submittedName>
</protein>
<dbReference type="AlphaFoldDB" id="A0A833R416"/>
<proteinExistence type="predicted"/>
<keyword evidence="2" id="KW-1133">Transmembrane helix</keyword>
<evidence type="ECO:0000256" key="1">
    <source>
        <dbReference type="SAM" id="MobiDB-lite"/>
    </source>
</evidence>
<sequence>MKLKLKFKSLWWANVIVHSCTVIVPSCTVFCLSYFTCPVLTGWFITGGFLFSCKLLYFNERRRGREARRRGGYELGLGLAKRGGEARRHQIKGSGAGGFGCGGRRGEAERREGLGERRFGLEREG</sequence>
<feature type="transmembrane region" description="Helical" evidence="2">
    <location>
        <begin position="41"/>
        <end position="59"/>
    </location>
</feature>
<feature type="transmembrane region" description="Helical" evidence="2">
    <location>
        <begin position="12"/>
        <end position="35"/>
    </location>
</feature>
<gene>
    <name evidence="3" type="ORF">FCM35_KLT04630</name>
</gene>
<feature type="compositionally biased region" description="Basic and acidic residues" evidence="1">
    <location>
        <begin position="104"/>
        <end position="125"/>
    </location>
</feature>
<evidence type="ECO:0000256" key="2">
    <source>
        <dbReference type="SAM" id="Phobius"/>
    </source>
</evidence>
<feature type="compositionally biased region" description="Gly residues" evidence="1">
    <location>
        <begin position="94"/>
        <end position="103"/>
    </location>
</feature>
<dbReference type="Proteomes" id="UP000623129">
    <property type="component" value="Unassembled WGS sequence"/>
</dbReference>
<evidence type="ECO:0000313" key="4">
    <source>
        <dbReference type="Proteomes" id="UP000623129"/>
    </source>
</evidence>
<name>A0A833R416_9POAL</name>
<accession>A0A833R416</accession>
<reference evidence="3" key="1">
    <citation type="submission" date="2020-01" db="EMBL/GenBank/DDBJ databases">
        <title>Genome sequence of Kobresia littledalei, the first chromosome-level genome in the family Cyperaceae.</title>
        <authorList>
            <person name="Qu G."/>
        </authorList>
    </citation>
    <scope>NUCLEOTIDE SEQUENCE</scope>
    <source>
        <strain evidence="3">C.B.Clarke</strain>
        <tissue evidence="3">Leaf</tissue>
    </source>
</reference>
<comment type="caution">
    <text evidence="3">The sequence shown here is derived from an EMBL/GenBank/DDBJ whole genome shotgun (WGS) entry which is preliminary data.</text>
</comment>
<dbReference type="EMBL" id="SWLB01000014">
    <property type="protein sequence ID" value="KAF3329299.1"/>
    <property type="molecule type" value="Genomic_DNA"/>
</dbReference>
<evidence type="ECO:0000313" key="3">
    <source>
        <dbReference type="EMBL" id="KAF3329299.1"/>
    </source>
</evidence>
<feature type="region of interest" description="Disordered" evidence="1">
    <location>
        <begin position="83"/>
        <end position="125"/>
    </location>
</feature>
<keyword evidence="2" id="KW-0472">Membrane</keyword>